<organism evidence="2 3">
    <name type="scientific">Diabrotica virgifera virgifera</name>
    <name type="common">western corn rootworm</name>
    <dbReference type="NCBI Taxonomy" id="50390"/>
    <lineage>
        <taxon>Eukaryota</taxon>
        <taxon>Metazoa</taxon>
        <taxon>Ecdysozoa</taxon>
        <taxon>Arthropoda</taxon>
        <taxon>Hexapoda</taxon>
        <taxon>Insecta</taxon>
        <taxon>Pterygota</taxon>
        <taxon>Neoptera</taxon>
        <taxon>Endopterygota</taxon>
        <taxon>Coleoptera</taxon>
        <taxon>Polyphaga</taxon>
        <taxon>Cucujiformia</taxon>
        <taxon>Chrysomeloidea</taxon>
        <taxon>Chrysomelidae</taxon>
        <taxon>Galerucinae</taxon>
        <taxon>Diabroticina</taxon>
        <taxon>Diabroticites</taxon>
        <taxon>Diabrotica</taxon>
    </lineage>
</organism>
<evidence type="ECO:0000313" key="3">
    <source>
        <dbReference type="Proteomes" id="UP001652700"/>
    </source>
</evidence>
<evidence type="ECO:0000256" key="1">
    <source>
        <dbReference type="SAM" id="Coils"/>
    </source>
</evidence>
<reference evidence="2" key="1">
    <citation type="submission" date="2025-05" db="UniProtKB">
        <authorList>
            <consortium name="EnsemblMetazoa"/>
        </authorList>
    </citation>
    <scope>IDENTIFICATION</scope>
</reference>
<keyword evidence="3" id="KW-1185">Reference proteome</keyword>
<name>A0ABM5JH62_DIAVI</name>
<sequence>MTLIILGDFNAKIGKEDYNRNVAGKETIHETTNDNGGEICNLAAATNTYIVSTGHKHKKEHKITWMIPGRMDGNQINHTLISKKWTQIVQEVRSYRGANEGTDHILLIAKLKMKIIKANNHKEGKRRKWNIANLKTQETKQQYTEQLEQKLGQYEHIEIEGEWKNIKKSIIETAEQIIGFQKNKESKEWFDEECHQKSQLKHLARNKWLQSAEQEQLDQYRKQKQEALKLYRRKKNTWISEQMQELETNNKDNKKLFE</sequence>
<keyword evidence="1" id="KW-0175">Coiled coil</keyword>
<evidence type="ECO:0000313" key="2">
    <source>
        <dbReference type="EnsemblMetazoa" id="XP_050497277.1"/>
    </source>
</evidence>
<protein>
    <recommendedName>
        <fullName evidence="4">Craniofacial development protein 2-like</fullName>
    </recommendedName>
</protein>
<dbReference type="Proteomes" id="UP001652700">
    <property type="component" value="Unplaced"/>
</dbReference>
<proteinExistence type="predicted"/>
<dbReference type="RefSeq" id="XP_050497277.1">
    <property type="nucleotide sequence ID" value="XM_050641320.1"/>
</dbReference>
<dbReference type="EnsemblMetazoa" id="XM_050641320.1">
    <property type="protein sequence ID" value="XP_050497277.1"/>
    <property type="gene ID" value="LOC126878545"/>
</dbReference>
<dbReference type="InterPro" id="IPR036691">
    <property type="entry name" value="Endo/exonu/phosph_ase_sf"/>
</dbReference>
<dbReference type="Gene3D" id="3.60.10.10">
    <property type="entry name" value="Endonuclease/exonuclease/phosphatase"/>
    <property type="match status" value="1"/>
</dbReference>
<evidence type="ECO:0008006" key="4">
    <source>
        <dbReference type="Google" id="ProtNLM"/>
    </source>
</evidence>
<accession>A0ABM5JH62</accession>
<feature type="coiled-coil region" evidence="1">
    <location>
        <begin position="210"/>
        <end position="237"/>
    </location>
</feature>
<dbReference type="SUPFAM" id="SSF56219">
    <property type="entry name" value="DNase I-like"/>
    <property type="match status" value="1"/>
</dbReference>
<dbReference type="GeneID" id="126878545"/>